<evidence type="ECO:0000313" key="3">
    <source>
        <dbReference type="Proteomes" id="UP001153269"/>
    </source>
</evidence>
<feature type="region of interest" description="Disordered" evidence="1">
    <location>
        <begin position="48"/>
        <end position="139"/>
    </location>
</feature>
<dbReference type="AlphaFoldDB" id="A0A9N7UBZ2"/>
<dbReference type="EMBL" id="CADEAL010001100">
    <property type="protein sequence ID" value="CAB1428903.1"/>
    <property type="molecule type" value="Genomic_DNA"/>
</dbReference>
<comment type="caution">
    <text evidence="2">The sequence shown here is derived from an EMBL/GenBank/DDBJ whole genome shotgun (WGS) entry which is preliminary data.</text>
</comment>
<sequence length="139" mass="15313">MFTVIHIPDRAPCRETFHSSVCERGTLSSVLRTKIQRGIKHHLCCLTGDGDETMKMENRGGTVALSKTERSKEREKSETQGETEEMKRESQGDGAFHHFHIQVTSKCSESPEAKSGPGPTAKSDNTPSISAPSTKLQEI</sequence>
<accession>A0A9N7UBZ2</accession>
<gene>
    <name evidence="2" type="ORF">PLEPLA_LOCUS16878</name>
</gene>
<feature type="compositionally biased region" description="Polar residues" evidence="1">
    <location>
        <begin position="122"/>
        <end position="139"/>
    </location>
</feature>
<reference evidence="2" key="1">
    <citation type="submission" date="2020-03" db="EMBL/GenBank/DDBJ databases">
        <authorList>
            <person name="Weist P."/>
        </authorList>
    </citation>
    <scope>NUCLEOTIDE SEQUENCE</scope>
</reference>
<evidence type="ECO:0000313" key="2">
    <source>
        <dbReference type="EMBL" id="CAB1428903.1"/>
    </source>
</evidence>
<name>A0A9N7UBZ2_PLEPL</name>
<proteinExistence type="predicted"/>
<organism evidence="2 3">
    <name type="scientific">Pleuronectes platessa</name>
    <name type="common">European plaice</name>
    <dbReference type="NCBI Taxonomy" id="8262"/>
    <lineage>
        <taxon>Eukaryota</taxon>
        <taxon>Metazoa</taxon>
        <taxon>Chordata</taxon>
        <taxon>Craniata</taxon>
        <taxon>Vertebrata</taxon>
        <taxon>Euteleostomi</taxon>
        <taxon>Actinopterygii</taxon>
        <taxon>Neopterygii</taxon>
        <taxon>Teleostei</taxon>
        <taxon>Neoteleostei</taxon>
        <taxon>Acanthomorphata</taxon>
        <taxon>Carangaria</taxon>
        <taxon>Pleuronectiformes</taxon>
        <taxon>Pleuronectoidei</taxon>
        <taxon>Pleuronectidae</taxon>
        <taxon>Pleuronectes</taxon>
    </lineage>
</organism>
<keyword evidence="3" id="KW-1185">Reference proteome</keyword>
<dbReference type="Proteomes" id="UP001153269">
    <property type="component" value="Unassembled WGS sequence"/>
</dbReference>
<evidence type="ECO:0000256" key="1">
    <source>
        <dbReference type="SAM" id="MobiDB-lite"/>
    </source>
</evidence>
<feature type="compositionally biased region" description="Basic and acidic residues" evidence="1">
    <location>
        <begin position="67"/>
        <end position="91"/>
    </location>
</feature>
<protein>
    <submittedName>
        <fullName evidence="2">Uncharacterized protein</fullName>
    </submittedName>
</protein>